<sequence length="60" mass="6637">MSGNGQHGVVFSLRVLNSTIGNSCRGSQSLPPRQPCTLSLTTFANYKQNHRIYTVFCSNF</sequence>
<organism evidence="1 2">
    <name type="scientific">Portunus trituberculatus</name>
    <name type="common">Swimming crab</name>
    <name type="synonym">Neptunus trituberculatus</name>
    <dbReference type="NCBI Taxonomy" id="210409"/>
    <lineage>
        <taxon>Eukaryota</taxon>
        <taxon>Metazoa</taxon>
        <taxon>Ecdysozoa</taxon>
        <taxon>Arthropoda</taxon>
        <taxon>Crustacea</taxon>
        <taxon>Multicrustacea</taxon>
        <taxon>Malacostraca</taxon>
        <taxon>Eumalacostraca</taxon>
        <taxon>Eucarida</taxon>
        <taxon>Decapoda</taxon>
        <taxon>Pleocyemata</taxon>
        <taxon>Brachyura</taxon>
        <taxon>Eubrachyura</taxon>
        <taxon>Portunoidea</taxon>
        <taxon>Portunidae</taxon>
        <taxon>Portuninae</taxon>
        <taxon>Portunus</taxon>
    </lineage>
</organism>
<reference evidence="1 2" key="1">
    <citation type="submission" date="2019-05" db="EMBL/GenBank/DDBJ databases">
        <title>Another draft genome of Portunus trituberculatus and its Hox gene families provides insights of decapod evolution.</title>
        <authorList>
            <person name="Jeong J.-H."/>
            <person name="Song I."/>
            <person name="Kim S."/>
            <person name="Choi T."/>
            <person name="Kim D."/>
            <person name="Ryu S."/>
            <person name="Kim W."/>
        </authorList>
    </citation>
    <scope>NUCLEOTIDE SEQUENCE [LARGE SCALE GENOMIC DNA]</scope>
    <source>
        <tissue evidence="1">Muscle</tissue>
    </source>
</reference>
<name>A0A5B7HT70_PORTR</name>
<dbReference type="AlphaFoldDB" id="A0A5B7HT70"/>
<evidence type="ECO:0000313" key="2">
    <source>
        <dbReference type="Proteomes" id="UP000324222"/>
    </source>
</evidence>
<protein>
    <submittedName>
        <fullName evidence="1">Uncharacterized protein</fullName>
    </submittedName>
</protein>
<keyword evidence="2" id="KW-1185">Reference proteome</keyword>
<gene>
    <name evidence="1" type="ORF">E2C01_067285</name>
</gene>
<proteinExistence type="predicted"/>
<dbReference type="EMBL" id="VSRR010035803">
    <property type="protein sequence ID" value="MPC72969.1"/>
    <property type="molecule type" value="Genomic_DNA"/>
</dbReference>
<evidence type="ECO:0000313" key="1">
    <source>
        <dbReference type="EMBL" id="MPC72969.1"/>
    </source>
</evidence>
<dbReference type="Proteomes" id="UP000324222">
    <property type="component" value="Unassembled WGS sequence"/>
</dbReference>
<comment type="caution">
    <text evidence="1">The sequence shown here is derived from an EMBL/GenBank/DDBJ whole genome shotgun (WGS) entry which is preliminary data.</text>
</comment>
<accession>A0A5B7HT70</accession>